<comment type="caution">
    <text evidence="4">The sequence shown here is derived from an EMBL/GenBank/DDBJ whole genome shotgun (WGS) entry which is preliminary data.</text>
</comment>
<name>A0ABD3PK48_9STRA</name>
<accession>A0ABD3PK48</accession>
<evidence type="ECO:0000313" key="5">
    <source>
        <dbReference type="Proteomes" id="UP001530315"/>
    </source>
</evidence>
<dbReference type="Pfam" id="PF03457">
    <property type="entry name" value="HA"/>
    <property type="match status" value="1"/>
</dbReference>
<evidence type="ECO:0000259" key="3">
    <source>
        <dbReference type="Pfam" id="PF03457"/>
    </source>
</evidence>
<keyword evidence="5" id="KW-1185">Reference proteome</keyword>
<evidence type="ECO:0000256" key="2">
    <source>
        <dbReference type="SAM" id="SignalP"/>
    </source>
</evidence>
<dbReference type="InterPro" id="IPR005114">
    <property type="entry name" value="Helicase_assoc"/>
</dbReference>
<feature type="compositionally biased region" description="Low complexity" evidence="1">
    <location>
        <begin position="91"/>
        <end position="108"/>
    </location>
</feature>
<organism evidence="4 5">
    <name type="scientific">Stephanodiscus triporus</name>
    <dbReference type="NCBI Taxonomy" id="2934178"/>
    <lineage>
        <taxon>Eukaryota</taxon>
        <taxon>Sar</taxon>
        <taxon>Stramenopiles</taxon>
        <taxon>Ochrophyta</taxon>
        <taxon>Bacillariophyta</taxon>
        <taxon>Coscinodiscophyceae</taxon>
        <taxon>Thalassiosirophycidae</taxon>
        <taxon>Stephanodiscales</taxon>
        <taxon>Stephanodiscaceae</taxon>
        <taxon>Stephanodiscus</taxon>
    </lineage>
</organism>
<keyword evidence="2" id="KW-0732">Signal</keyword>
<feature type="domain" description="Helicase-associated" evidence="3">
    <location>
        <begin position="154"/>
        <end position="224"/>
    </location>
</feature>
<dbReference type="Proteomes" id="UP001530315">
    <property type="component" value="Unassembled WGS sequence"/>
</dbReference>
<evidence type="ECO:0000256" key="1">
    <source>
        <dbReference type="SAM" id="MobiDB-lite"/>
    </source>
</evidence>
<sequence length="291" mass="33535">MATWKSIAFLLFLIAKSNHGFNVGRTTRPRSSVMPPLFYTDVEPEISSITIPPPVVNGALSIFEEERLAFDKVVTKRKQTIKSSVEKESTRTAPTTPSSSSSSSTKTSDQIFTKRKQISTSLEVKVSRATSTTTSRPKLDDDIGAPKSYKPHQTIWFTRYNELKAYQSQKGHCMLPQSYAPNPKLGLWVMQQRRQYTLQQRGKNSSFDGPNGMKRIRLLEDIGFVWRVERGGPRGSYKSLKRMNYREDDNTIMQDEILDVVDFEGYMIGKSRKYSDEEIRDAWRRRFEFFK</sequence>
<feature type="chain" id="PRO_5044747510" description="Helicase-associated domain-containing protein" evidence="2">
    <location>
        <begin position="21"/>
        <end position="291"/>
    </location>
</feature>
<reference evidence="4 5" key="1">
    <citation type="submission" date="2024-10" db="EMBL/GenBank/DDBJ databases">
        <title>Updated reference genomes for cyclostephanoid diatoms.</title>
        <authorList>
            <person name="Roberts W.R."/>
            <person name="Alverson A.J."/>
        </authorList>
    </citation>
    <scope>NUCLEOTIDE SEQUENCE [LARGE SCALE GENOMIC DNA]</scope>
    <source>
        <strain evidence="4 5">AJA276-08</strain>
    </source>
</reference>
<dbReference type="Gene3D" id="6.10.140.530">
    <property type="match status" value="1"/>
</dbReference>
<gene>
    <name evidence="4" type="ORF">ACHAW5_006619</name>
</gene>
<dbReference type="PANTHER" id="PTHR33418">
    <property type="entry name" value="HELICASE-ASSOCIATED"/>
    <property type="match status" value="1"/>
</dbReference>
<protein>
    <recommendedName>
        <fullName evidence="3">Helicase-associated domain-containing protein</fullName>
    </recommendedName>
</protein>
<feature type="region of interest" description="Disordered" evidence="1">
    <location>
        <begin position="81"/>
        <end position="145"/>
    </location>
</feature>
<feature type="signal peptide" evidence="2">
    <location>
        <begin position="1"/>
        <end position="20"/>
    </location>
</feature>
<dbReference type="PANTHER" id="PTHR33418:SF1">
    <property type="entry name" value="HELICASE-ASSOCIATED DOMAIN-CONTAINING PROTEIN"/>
    <property type="match status" value="1"/>
</dbReference>
<feature type="compositionally biased region" description="Polar residues" evidence="1">
    <location>
        <begin position="118"/>
        <end position="136"/>
    </location>
</feature>
<proteinExistence type="predicted"/>
<dbReference type="AlphaFoldDB" id="A0ABD3PK48"/>
<dbReference type="EMBL" id="JALLAZ020000740">
    <property type="protein sequence ID" value="KAL3788171.1"/>
    <property type="molecule type" value="Genomic_DNA"/>
</dbReference>
<evidence type="ECO:0000313" key="4">
    <source>
        <dbReference type="EMBL" id="KAL3788171.1"/>
    </source>
</evidence>